<evidence type="ECO:0000313" key="3">
    <source>
        <dbReference type="Proteomes" id="UP001174909"/>
    </source>
</evidence>
<feature type="compositionally biased region" description="Polar residues" evidence="1">
    <location>
        <begin position="168"/>
        <end position="177"/>
    </location>
</feature>
<gene>
    <name evidence="2" type="ORF">GBAR_LOCUS15604</name>
</gene>
<feature type="compositionally biased region" description="Low complexity" evidence="1">
    <location>
        <begin position="154"/>
        <end position="163"/>
    </location>
</feature>
<proteinExistence type="predicted"/>
<protein>
    <recommendedName>
        <fullName evidence="4">Iron-sulfur cluster assembly accessory protein</fullName>
    </recommendedName>
</protein>
<comment type="caution">
    <text evidence="2">The sequence shown here is derived from an EMBL/GenBank/DDBJ whole genome shotgun (WGS) entry which is preliminary data.</text>
</comment>
<evidence type="ECO:0000256" key="1">
    <source>
        <dbReference type="SAM" id="MobiDB-lite"/>
    </source>
</evidence>
<dbReference type="SUPFAM" id="SSF89360">
    <property type="entry name" value="HesB-like domain"/>
    <property type="match status" value="1"/>
</dbReference>
<dbReference type="InterPro" id="IPR035903">
    <property type="entry name" value="HesB-like_dom_sf"/>
</dbReference>
<organism evidence="2 3">
    <name type="scientific">Geodia barretti</name>
    <name type="common">Barrett's horny sponge</name>
    <dbReference type="NCBI Taxonomy" id="519541"/>
    <lineage>
        <taxon>Eukaryota</taxon>
        <taxon>Metazoa</taxon>
        <taxon>Porifera</taxon>
        <taxon>Demospongiae</taxon>
        <taxon>Heteroscleromorpha</taxon>
        <taxon>Tetractinellida</taxon>
        <taxon>Astrophorina</taxon>
        <taxon>Geodiidae</taxon>
        <taxon>Geodia</taxon>
    </lineage>
</organism>
<dbReference type="AlphaFoldDB" id="A0AA35WNU1"/>
<evidence type="ECO:0008006" key="4">
    <source>
        <dbReference type="Google" id="ProtNLM"/>
    </source>
</evidence>
<dbReference type="EMBL" id="CASHTH010002267">
    <property type="protein sequence ID" value="CAI8027264.1"/>
    <property type="molecule type" value="Genomic_DNA"/>
</dbReference>
<accession>A0AA35WNU1</accession>
<evidence type="ECO:0000313" key="2">
    <source>
        <dbReference type="EMBL" id="CAI8027264.1"/>
    </source>
</evidence>
<feature type="region of interest" description="Disordered" evidence="1">
    <location>
        <begin position="145"/>
        <end position="209"/>
    </location>
</feature>
<dbReference type="Proteomes" id="UP001174909">
    <property type="component" value="Unassembled WGS sequence"/>
</dbReference>
<keyword evidence="3" id="KW-1185">Reference proteome</keyword>
<feature type="compositionally biased region" description="Polar residues" evidence="1">
    <location>
        <begin position="194"/>
        <end position="209"/>
    </location>
</feature>
<dbReference type="Gene3D" id="2.60.300.12">
    <property type="entry name" value="HesB-like domain"/>
    <property type="match status" value="1"/>
</dbReference>
<feature type="region of interest" description="Disordered" evidence="1">
    <location>
        <begin position="55"/>
        <end position="75"/>
    </location>
</feature>
<reference evidence="2" key="1">
    <citation type="submission" date="2023-03" db="EMBL/GenBank/DDBJ databases">
        <authorList>
            <person name="Steffen K."/>
            <person name="Cardenas P."/>
        </authorList>
    </citation>
    <scope>NUCLEOTIDE SEQUENCE</scope>
</reference>
<name>A0AA35WNU1_GEOBA</name>
<sequence length="209" mass="23069">MPDTVTPLSIHITERAAKKVAFFAEKDAKGSAFGLRVGVKGGGCSGLTYTLSVESGPQEEDRSSRTRASGCLSPRRASSFWPARSWTSQTVERQGVRIQQPECQEHLRLRDQLLRLDHSRHTKGRPPALRWTAAFVYARKRECRQPRYSRRTRSSTPPSLRWPDGPFPNTSATSLPSMMQPAPARPSPTHPTVGASSQGERTPSTCSIG</sequence>